<evidence type="ECO:0000256" key="2">
    <source>
        <dbReference type="ARBA" id="ARBA00022692"/>
    </source>
</evidence>
<dbReference type="EMBL" id="CP002501">
    <property type="protein sequence ID" value="AET39971.1"/>
    <property type="molecule type" value="Genomic_DNA"/>
</dbReference>
<keyword evidence="5 8" id="KW-1133">Transmembrane helix</keyword>
<dbReference type="AlphaFoldDB" id="I6ND29"/>
<feature type="transmembrane region" description="Helical" evidence="8">
    <location>
        <begin position="407"/>
        <end position="428"/>
    </location>
</feature>
<dbReference type="Gene3D" id="1.20.144.10">
    <property type="entry name" value="Phosphatidic acid phosphatase type 2/haloperoxidase"/>
    <property type="match status" value="1"/>
</dbReference>
<dbReference type="InterPro" id="IPR000326">
    <property type="entry name" value="PAP2/HPO"/>
</dbReference>
<reference evidence="10 11" key="1">
    <citation type="journal article" date="2011" name="G3 (Bethesda)">
        <title>Genome evolution in the Eremothecium clade of the Saccharomyces complex revealed by comparative genomics.</title>
        <authorList>
            <person name="Wendland J."/>
            <person name="Walther A."/>
        </authorList>
    </citation>
    <scope>NUCLEOTIDE SEQUENCE [LARGE SCALE GENOMIC DNA]</scope>
    <source>
        <strain evidence="11">CBS 270.75 / DBVPG 7215 / KCTC 17166 / NRRL Y-17582</strain>
    </source>
</reference>
<feature type="transmembrane region" description="Helical" evidence="8">
    <location>
        <begin position="240"/>
        <end position="260"/>
    </location>
</feature>
<evidence type="ECO:0000256" key="8">
    <source>
        <dbReference type="SAM" id="Phobius"/>
    </source>
</evidence>
<dbReference type="STRING" id="931890.I6ND29"/>
<comment type="similarity">
    <text evidence="7">Belongs to the type 2 lipid phosphate phosphatase family.</text>
</comment>
<evidence type="ECO:0000256" key="7">
    <source>
        <dbReference type="ARBA" id="ARBA00038324"/>
    </source>
</evidence>
<dbReference type="SMART" id="SM00014">
    <property type="entry name" value="acidPPc"/>
    <property type="match status" value="1"/>
</dbReference>
<gene>
    <name evidence="10" type="ordered locus">Ecym_5202</name>
</gene>
<dbReference type="InterPro" id="IPR036938">
    <property type="entry name" value="PAP2/HPO_sf"/>
</dbReference>
<dbReference type="Pfam" id="PF01569">
    <property type="entry name" value="PAP2"/>
    <property type="match status" value="1"/>
</dbReference>
<accession>I6ND29</accession>
<dbReference type="HOGENOM" id="CLU_019266_1_1_1"/>
<dbReference type="OrthoDB" id="301434at2759"/>
<comment type="subcellular location">
    <subcellularLocation>
        <location evidence="1">Endoplasmic reticulum membrane</location>
        <topology evidence="1">Multi-pass membrane protein</topology>
    </subcellularLocation>
</comment>
<feature type="domain" description="Phosphatidic acid phosphatase type 2/haloperoxidase" evidence="9">
    <location>
        <begin position="137"/>
        <end position="258"/>
    </location>
</feature>
<dbReference type="GO" id="GO:0005789">
    <property type="term" value="C:endoplasmic reticulum membrane"/>
    <property type="evidence" value="ECO:0007669"/>
    <property type="project" value="UniProtKB-SubCell"/>
</dbReference>
<evidence type="ECO:0000313" key="10">
    <source>
        <dbReference type="EMBL" id="AET39971.1"/>
    </source>
</evidence>
<evidence type="ECO:0000256" key="6">
    <source>
        <dbReference type="ARBA" id="ARBA00023136"/>
    </source>
</evidence>
<feature type="transmembrane region" description="Helical" evidence="8">
    <location>
        <begin position="338"/>
        <end position="357"/>
    </location>
</feature>
<keyword evidence="6 8" id="KW-0472">Membrane</keyword>
<evidence type="ECO:0000256" key="1">
    <source>
        <dbReference type="ARBA" id="ARBA00004477"/>
    </source>
</evidence>
<dbReference type="GO" id="GO:0006629">
    <property type="term" value="P:lipid metabolic process"/>
    <property type="evidence" value="ECO:0007669"/>
    <property type="project" value="UniProtKB-ARBA"/>
</dbReference>
<dbReference type="GeneID" id="11470707"/>
<proteinExistence type="inferred from homology"/>
<evidence type="ECO:0000313" key="11">
    <source>
        <dbReference type="Proteomes" id="UP000006790"/>
    </source>
</evidence>
<protein>
    <recommendedName>
        <fullName evidence="9">Phosphatidic acid phosphatase type 2/haloperoxidase domain-containing protein</fullName>
    </recommendedName>
</protein>
<dbReference type="FunCoup" id="I6ND29">
    <property type="interactions" value="367"/>
</dbReference>
<keyword evidence="4" id="KW-0256">Endoplasmic reticulum</keyword>
<keyword evidence="11" id="KW-1185">Reference proteome</keyword>
<name>I6ND29_ERECY</name>
<evidence type="ECO:0000256" key="4">
    <source>
        <dbReference type="ARBA" id="ARBA00022824"/>
    </source>
</evidence>
<feature type="transmembrane region" description="Helical" evidence="8">
    <location>
        <begin position="275"/>
        <end position="293"/>
    </location>
</feature>
<keyword evidence="2 8" id="KW-0812">Transmembrane</keyword>
<feature type="transmembrane region" description="Helical" evidence="8">
    <location>
        <begin position="209"/>
        <end position="228"/>
    </location>
</feature>
<dbReference type="eggNOG" id="KOG2822">
    <property type="taxonomic scope" value="Eukaryota"/>
</dbReference>
<organism evidence="10 11">
    <name type="scientific">Eremothecium cymbalariae (strain CBS 270.75 / DBVPG 7215 / KCTC 17166 / NRRL Y-17582)</name>
    <name type="common">Yeast</name>
    <dbReference type="NCBI Taxonomy" id="931890"/>
    <lineage>
        <taxon>Eukaryota</taxon>
        <taxon>Fungi</taxon>
        <taxon>Dikarya</taxon>
        <taxon>Ascomycota</taxon>
        <taxon>Saccharomycotina</taxon>
        <taxon>Saccharomycetes</taxon>
        <taxon>Saccharomycetales</taxon>
        <taxon>Saccharomycetaceae</taxon>
        <taxon>Eremothecium</taxon>
    </lineage>
</organism>
<dbReference type="PANTHER" id="PTHR14969:SF28">
    <property type="entry name" value="DIHYDROSPHINGOSINE 1-PHOSPHATE PHOSPHATASE LCB3-RELATED"/>
    <property type="match status" value="1"/>
</dbReference>
<dbReference type="RefSeq" id="XP_003646788.1">
    <property type="nucleotide sequence ID" value="XM_003646740.1"/>
</dbReference>
<keyword evidence="3" id="KW-0378">Hydrolase</keyword>
<evidence type="ECO:0000259" key="9">
    <source>
        <dbReference type="SMART" id="SM00014"/>
    </source>
</evidence>
<dbReference type="GO" id="GO:0042392">
    <property type="term" value="F:sphingosine-1-phosphate phosphatase activity"/>
    <property type="evidence" value="ECO:0007669"/>
    <property type="project" value="TreeGrafter"/>
</dbReference>
<sequence>MSMNISLINTLYRVLSLRFLSIIPSKVFFLMQVTSEKYPSSNDEHSSADYDVKHPFVSPGNHPPAHFKKHMSPLRFKCRQFLLQYTVNQSETIHGWQQKYATPFRDLYFAYTALLGSHMFYVVALPIPSWLGYNKVTLDLVYIIGYSIYLSGYLKDLLCLPRPQSPPCNRIALSKYTANEYGAPSSHCANATGVTLLIFQYLWNSHEELGLGLSLLIALFNLAYYWTLTLGRIYCGMHGLLDIIAGSVIGVFCFAVRFYTREYLNYDSLVQSAGWWYPVLSTVVGLALLLKHINPVDSCPCFEDSVAFVGVIAGIAFSDWAFPRIYNIAHNDYLSSNLSLRISIARTLVGILLVLLWKSLIAKRLLYTIPTLLMAHDEKPQPASGTRITEEVELYTPEPKSQIFCRFFVYFGIPVTVVIMCPCVFKLLNL</sequence>
<evidence type="ECO:0000256" key="5">
    <source>
        <dbReference type="ARBA" id="ARBA00022989"/>
    </source>
</evidence>
<dbReference type="InParanoid" id="I6ND29"/>
<dbReference type="OMA" id="GRWEYPY"/>
<evidence type="ECO:0000256" key="3">
    <source>
        <dbReference type="ARBA" id="ARBA00022801"/>
    </source>
</evidence>
<dbReference type="Proteomes" id="UP000006790">
    <property type="component" value="Chromosome 5"/>
</dbReference>
<dbReference type="KEGG" id="erc:Ecym_5202"/>
<feature type="transmembrane region" description="Helical" evidence="8">
    <location>
        <begin position="107"/>
        <end position="128"/>
    </location>
</feature>
<dbReference type="CDD" id="cd03388">
    <property type="entry name" value="PAP2_SPPase1"/>
    <property type="match status" value="1"/>
</dbReference>
<dbReference type="PANTHER" id="PTHR14969">
    <property type="entry name" value="SPHINGOSINE-1-PHOSPHATE PHOSPHOHYDROLASE"/>
    <property type="match status" value="1"/>
</dbReference>
<dbReference type="SUPFAM" id="SSF48317">
    <property type="entry name" value="Acid phosphatase/Vanadium-dependent haloperoxidase"/>
    <property type="match status" value="1"/>
</dbReference>
<feature type="transmembrane region" description="Helical" evidence="8">
    <location>
        <begin position="305"/>
        <end position="326"/>
    </location>
</feature>